<organism evidence="7 8">
    <name type="scientific">Pedobacter hiemivivus</name>
    <dbReference type="NCBI Taxonomy" id="2530454"/>
    <lineage>
        <taxon>Bacteria</taxon>
        <taxon>Pseudomonadati</taxon>
        <taxon>Bacteroidota</taxon>
        <taxon>Sphingobacteriia</taxon>
        <taxon>Sphingobacteriales</taxon>
        <taxon>Sphingobacteriaceae</taxon>
        <taxon>Pedobacter</taxon>
    </lineage>
</organism>
<evidence type="ECO:0000256" key="4">
    <source>
        <dbReference type="ARBA" id="ARBA00023136"/>
    </source>
</evidence>
<feature type="transmembrane region" description="Helical" evidence="5">
    <location>
        <begin position="157"/>
        <end position="179"/>
    </location>
</feature>
<accession>A0A4R0NBG2</accession>
<dbReference type="GO" id="GO:0016020">
    <property type="term" value="C:membrane"/>
    <property type="evidence" value="ECO:0007669"/>
    <property type="project" value="UniProtKB-SubCell"/>
</dbReference>
<feature type="transmembrane region" description="Helical" evidence="5">
    <location>
        <begin position="99"/>
        <end position="119"/>
    </location>
</feature>
<dbReference type="AlphaFoldDB" id="A0A4R0NBG2"/>
<keyword evidence="4 5" id="KW-0472">Membrane</keyword>
<evidence type="ECO:0000259" key="6">
    <source>
        <dbReference type="Pfam" id="PF06271"/>
    </source>
</evidence>
<evidence type="ECO:0000313" key="7">
    <source>
        <dbReference type="EMBL" id="TCC96603.1"/>
    </source>
</evidence>
<keyword evidence="3 5" id="KW-1133">Transmembrane helix</keyword>
<dbReference type="EMBL" id="SJSM01000005">
    <property type="protein sequence ID" value="TCC96603.1"/>
    <property type="molecule type" value="Genomic_DNA"/>
</dbReference>
<comment type="subcellular location">
    <subcellularLocation>
        <location evidence="1">Membrane</location>
        <topology evidence="1">Multi-pass membrane protein</topology>
    </subcellularLocation>
</comment>
<dbReference type="Pfam" id="PF06271">
    <property type="entry name" value="RDD"/>
    <property type="match status" value="1"/>
</dbReference>
<keyword evidence="2 5" id="KW-0812">Transmembrane</keyword>
<reference evidence="7 8" key="1">
    <citation type="submission" date="2019-02" db="EMBL/GenBank/DDBJ databases">
        <title>Pedobacter sp. RP-3-8 sp. nov., isolated from Arctic soil.</title>
        <authorList>
            <person name="Dahal R.H."/>
        </authorList>
    </citation>
    <scope>NUCLEOTIDE SEQUENCE [LARGE SCALE GENOMIC DNA]</scope>
    <source>
        <strain evidence="7 8">RP-3-8</strain>
    </source>
</reference>
<proteinExistence type="predicted"/>
<name>A0A4R0NBG2_9SPHI</name>
<feature type="transmembrane region" description="Helical" evidence="5">
    <location>
        <begin position="71"/>
        <end position="92"/>
    </location>
</feature>
<keyword evidence="8" id="KW-1185">Reference proteome</keyword>
<dbReference type="OrthoDB" id="9814143at2"/>
<protein>
    <submittedName>
        <fullName evidence="7">RDD family protein</fullName>
    </submittedName>
</protein>
<sequence length="203" mass="22275">MNNLCPICKTSYPSDVKFCVNDGARLIATDSSAEQTEPQLHNPFERQPQIGQSYYKASIGNRFVAALLDGLIFLALMIPAAVIFVFAFIAAYGNKEEEAAAFCIVGILLFLIPLAFQMFKDGFGTGQSPGKKAMKLMVIDLETNMPCTKQKSFLRNIIMLLMGIVPIVGGFIEPIMVLATNDGRRLGDRAASTMVIDKSDYFN</sequence>
<gene>
    <name evidence="7" type="ORF">EZ444_11565</name>
</gene>
<feature type="domain" description="RDD" evidence="6">
    <location>
        <begin position="57"/>
        <end position="191"/>
    </location>
</feature>
<evidence type="ECO:0000256" key="5">
    <source>
        <dbReference type="SAM" id="Phobius"/>
    </source>
</evidence>
<evidence type="ECO:0000256" key="1">
    <source>
        <dbReference type="ARBA" id="ARBA00004141"/>
    </source>
</evidence>
<evidence type="ECO:0000256" key="2">
    <source>
        <dbReference type="ARBA" id="ARBA00022692"/>
    </source>
</evidence>
<dbReference type="PANTHER" id="PTHR38480">
    <property type="entry name" value="SLR0254 PROTEIN"/>
    <property type="match status" value="1"/>
</dbReference>
<dbReference type="Proteomes" id="UP000291117">
    <property type="component" value="Unassembled WGS sequence"/>
</dbReference>
<evidence type="ECO:0000256" key="3">
    <source>
        <dbReference type="ARBA" id="ARBA00022989"/>
    </source>
</evidence>
<dbReference type="PANTHER" id="PTHR38480:SF1">
    <property type="entry name" value="SLR0254 PROTEIN"/>
    <property type="match status" value="1"/>
</dbReference>
<dbReference type="RefSeq" id="WP_131608931.1">
    <property type="nucleotide sequence ID" value="NZ_SJSM01000005.1"/>
</dbReference>
<comment type="caution">
    <text evidence="7">The sequence shown here is derived from an EMBL/GenBank/DDBJ whole genome shotgun (WGS) entry which is preliminary data.</text>
</comment>
<dbReference type="InterPro" id="IPR010432">
    <property type="entry name" value="RDD"/>
</dbReference>
<evidence type="ECO:0000313" key="8">
    <source>
        <dbReference type="Proteomes" id="UP000291117"/>
    </source>
</evidence>